<protein>
    <recommendedName>
        <fullName evidence="5">Flagellar hook-associated protein 2</fullName>
        <shortName evidence="5">HAP2</shortName>
    </recommendedName>
    <alternativeName>
        <fullName evidence="5">Flagellar cap protein</fullName>
    </alternativeName>
</protein>
<evidence type="ECO:0000256" key="1">
    <source>
        <dbReference type="ARBA" id="ARBA00009764"/>
    </source>
</evidence>
<evidence type="ECO:0000259" key="7">
    <source>
        <dbReference type="Pfam" id="PF07195"/>
    </source>
</evidence>
<comment type="caution">
    <text evidence="8">The sequence shown here is derived from an EMBL/GenBank/DDBJ whole genome shotgun (WGS) entry which is preliminary data.</text>
</comment>
<evidence type="ECO:0000259" key="6">
    <source>
        <dbReference type="Pfam" id="PF02465"/>
    </source>
</evidence>
<evidence type="ECO:0000256" key="2">
    <source>
        <dbReference type="ARBA" id="ARBA00011255"/>
    </source>
</evidence>
<keyword evidence="3" id="KW-0175">Coiled coil</keyword>
<evidence type="ECO:0000313" key="8">
    <source>
        <dbReference type="EMBL" id="MFC3104158.1"/>
    </source>
</evidence>
<dbReference type="PANTHER" id="PTHR30288">
    <property type="entry name" value="FLAGELLAR CAP/ASSEMBLY PROTEIN FLID"/>
    <property type="match status" value="1"/>
</dbReference>
<feature type="domain" description="Flagellar hook-associated protein 2 N-terminal" evidence="6">
    <location>
        <begin position="12"/>
        <end position="107"/>
    </location>
</feature>
<dbReference type="Pfam" id="PF02465">
    <property type="entry name" value="FliD_N"/>
    <property type="match status" value="1"/>
</dbReference>
<sequence>MASSISSLGIGSNLDLSGLLDSLKSSEQSRLTPLKTQQSSFKSQLSAYGVLQGALEQVQTASEALGKADLYKSTQVASESEAFKVEGSADAVPGRYSVDVDRIAKAQSLVSAGQAAIDSPVGQGGTITLSLGDGAGNVSNSVDIAVDPADSSLEGLRDAINGADIGVNASIINDGSAAGYRIVLSSEQTGTDSQISVAVAEPAGETALSGLLAYDSATHSGSMQETVAAENASVRVNGVTVESQSNTLEEAIQGVTVTLSGTTEQSETITSSRDDGKIKKAFETFVSAYNRLQSVSSSLTSYGGEDGTNGVLIGDSTVRSIQTQLRGALNTPVEGSSFNALAQIGVSLQNDGTMEIDDDTFDAALADNRADVAALMSGDGSDENSGVAGMLGNALERLVGDNGLLSAAKTGTENRIDGLGDRMDSMQDSIDATIERYRQQFIELDSLMSSLNSTGNYLTQQLGMLNNNSSDNSN</sequence>
<keyword evidence="5" id="KW-0964">Secreted</keyword>
<dbReference type="PANTHER" id="PTHR30288:SF0">
    <property type="entry name" value="FLAGELLAR HOOK-ASSOCIATED PROTEIN 2"/>
    <property type="match status" value="1"/>
</dbReference>
<dbReference type="InterPro" id="IPR003481">
    <property type="entry name" value="FliD_N"/>
</dbReference>
<evidence type="ECO:0000313" key="9">
    <source>
        <dbReference type="Proteomes" id="UP001595462"/>
    </source>
</evidence>
<dbReference type="Proteomes" id="UP001595462">
    <property type="component" value="Unassembled WGS sequence"/>
</dbReference>
<accession>A0ABV7EQK8</accession>
<dbReference type="RefSeq" id="WP_380688872.1">
    <property type="nucleotide sequence ID" value="NZ_JBHRSS010000003.1"/>
</dbReference>
<keyword evidence="8" id="KW-0969">Cilium</keyword>
<dbReference type="Pfam" id="PF07195">
    <property type="entry name" value="FliD_C"/>
    <property type="match status" value="1"/>
</dbReference>
<comment type="subunit">
    <text evidence="2 5">Homopentamer.</text>
</comment>
<dbReference type="InterPro" id="IPR010809">
    <property type="entry name" value="FliD_C"/>
</dbReference>
<keyword evidence="9" id="KW-1185">Reference proteome</keyword>
<evidence type="ECO:0000256" key="5">
    <source>
        <dbReference type="RuleBase" id="RU362066"/>
    </source>
</evidence>
<keyword evidence="8" id="KW-0966">Cell projection</keyword>
<name>A0ABV7EQK8_9GAMM</name>
<comment type="similarity">
    <text evidence="1 5">Belongs to the FliD family.</text>
</comment>
<evidence type="ECO:0000256" key="3">
    <source>
        <dbReference type="ARBA" id="ARBA00023054"/>
    </source>
</evidence>
<proteinExistence type="inferred from homology"/>
<comment type="function">
    <text evidence="5">Required for morphogenesis and for the elongation of the flagellar filament by facilitating polymerization of the flagellin monomers at the tip of growing filament. Forms a capping structure, which prevents flagellin subunits (transported through the central channel of the flagellum) from leaking out without polymerization at the distal end.</text>
</comment>
<feature type="domain" description="Flagellar hook-associated protein 2 C-terminal" evidence="7">
    <location>
        <begin position="229"/>
        <end position="453"/>
    </location>
</feature>
<gene>
    <name evidence="8" type="primary">fliD</name>
    <name evidence="8" type="ORF">ACFOSU_09650</name>
</gene>
<evidence type="ECO:0000256" key="4">
    <source>
        <dbReference type="ARBA" id="ARBA00023143"/>
    </source>
</evidence>
<reference evidence="9" key="1">
    <citation type="journal article" date="2019" name="Int. J. Syst. Evol. Microbiol.">
        <title>The Global Catalogue of Microorganisms (GCM) 10K type strain sequencing project: providing services to taxonomists for standard genome sequencing and annotation.</title>
        <authorList>
            <consortium name="The Broad Institute Genomics Platform"/>
            <consortium name="The Broad Institute Genome Sequencing Center for Infectious Disease"/>
            <person name="Wu L."/>
            <person name="Ma J."/>
        </authorList>
    </citation>
    <scope>NUCLEOTIDE SEQUENCE [LARGE SCALE GENOMIC DNA]</scope>
    <source>
        <strain evidence="9">KCTC 52640</strain>
    </source>
</reference>
<keyword evidence="8" id="KW-0282">Flagellum</keyword>
<organism evidence="8 9">
    <name type="scientific">Salinisphaera aquimarina</name>
    <dbReference type="NCBI Taxonomy" id="2094031"/>
    <lineage>
        <taxon>Bacteria</taxon>
        <taxon>Pseudomonadati</taxon>
        <taxon>Pseudomonadota</taxon>
        <taxon>Gammaproteobacteria</taxon>
        <taxon>Salinisphaerales</taxon>
        <taxon>Salinisphaeraceae</taxon>
        <taxon>Salinisphaera</taxon>
    </lineage>
</organism>
<dbReference type="NCBIfam" id="NF005955">
    <property type="entry name" value="PRK08032.1"/>
    <property type="match status" value="1"/>
</dbReference>
<dbReference type="EMBL" id="JBHRSS010000003">
    <property type="protein sequence ID" value="MFC3104158.1"/>
    <property type="molecule type" value="Genomic_DNA"/>
</dbReference>
<keyword evidence="4 5" id="KW-0975">Bacterial flagellum</keyword>
<comment type="subcellular location">
    <subcellularLocation>
        <location evidence="5">Secreted</location>
    </subcellularLocation>
    <subcellularLocation>
        <location evidence="5">Bacterial flagellum</location>
    </subcellularLocation>
</comment>
<dbReference type="InterPro" id="IPR040026">
    <property type="entry name" value="FliD"/>
</dbReference>